<accession>A0AAE0M0C3</accession>
<dbReference type="Gene3D" id="1.25.40.20">
    <property type="entry name" value="Ankyrin repeat-containing domain"/>
    <property type="match status" value="4"/>
</dbReference>
<evidence type="ECO:0000313" key="5">
    <source>
        <dbReference type="EMBL" id="KAK3314536.1"/>
    </source>
</evidence>
<dbReference type="PROSITE" id="PS50297">
    <property type="entry name" value="ANK_REP_REGION"/>
    <property type="match status" value="4"/>
</dbReference>
<dbReference type="PANTHER" id="PTHR24141">
    <property type="entry name" value="2-5A-DEPENDENT RIBONUCLEASE"/>
    <property type="match status" value="1"/>
</dbReference>
<feature type="domain" description="Heterokaryon incompatibility" evidence="4">
    <location>
        <begin position="49"/>
        <end position="208"/>
    </location>
</feature>
<organism evidence="5 6">
    <name type="scientific">Apodospora peruviana</name>
    <dbReference type="NCBI Taxonomy" id="516989"/>
    <lineage>
        <taxon>Eukaryota</taxon>
        <taxon>Fungi</taxon>
        <taxon>Dikarya</taxon>
        <taxon>Ascomycota</taxon>
        <taxon>Pezizomycotina</taxon>
        <taxon>Sordariomycetes</taxon>
        <taxon>Sordariomycetidae</taxon>
        <taxon>Sordariales</taxon>
        <taxon>Lasiosphaeriaceae</taxon>
        <taxon>Apodospora</taxon>
    </lineage>
</organism>
<dbReference type="GO" id="GO:0003723">
    <property type="term" value="F:RNA binding"/>
    <property type="evidence" value="ECO:0007669"/>
    <property type="project" value="TreeGrafter"/>
</dbReference>
<comment type="caution">
    <text evidence="5">The sequence shown here is derived from an EMBL/GenBank/DDBJ whole genome shotgun (WGS) entry which is preliminary data.</text>
</comment>
<feature type="repeat" description="ANK" evidence="3">
    <location>
        <begin position="572"/>
        <end position="604"/>
    </location>
</feature>
<name>A0AAE0M0C3_9PEZI</name>
<feature type="repeat" description="ANK" evidence="3">
    <location>
        <begin position="682"/>
        <end position="714"/>
    </location>
</feature>
<gene>
    <name evidence="5" type="ORF">B0H66DRAFT_563117</name>
</gene>
<keyword evidence="2 3" id="KW-0040">ANK repeat</keyword>
<keyword evidence="6" id="KW-1185">Reference proteome</keyword>
<dbReference type="AlphaFoldDB" id="A0AAE0M0C3"/>
<dbReference type="InterPro" id="IPR010730">
    <property type="entry name" value="HET"/>
</dbReference>
<evidence type="ECO:0000256" key="3">
    <source>
        <dbReference type="PROSITE-ProRule" id="PRU00023"/>
    </source>
</evidence>
<dbReference type="GO" id="GO:0006396">
    <property type="term" value="P:RNA processing"/>
    <property type="evidence" value="ECO:0007669"/>
    <property type="project" value="TreeGrafter"/>
</dbReference>
<dbReference type="PROSITE" id="PS50088">
    <property type="entry name" value="ANK_REPEAT"/>
    <property type="match status" value="5"/>
</dbReference>
<evidence type="ECO:0000313" key="6">
    <source>
        <dbReference type="Proteomes" id="UP001283341"/>
    </source>
</evidence>
<dbReference type="InterPro" id="IPR036770">
    <property type="entry name" value="Ankyrin_rpt-contain_sf"/>
</dbReference>
<dbReference type="SUPFAM" id="SSF48403">
    <property type="entry name" value="Ankyrin repeat"/>
    <property type="match status" value="1"/>
</dbReference>
<evidence type="ECO:0000256" key="2">
    <source>
        <dbReference type="ARBA" id="ARBA00023043"/>
    </source>
</evidence>
<dbReference type="InterPro" id="IPR002110">
    <property type="entry name" value="Ankyrin_rpt"/>
</dbReference>
<feature type="repeat" description="ANK" evidence="3">
    <location>
        <begin position="538"/>
        <end position="570"/>
    </location>
</feature>
<dbReference type="Proteomes" id="UP001283341">
    <property type="component" value="Unassembled WGS sequence"/>
</dbReference>
<dbReference type="PANTHER" id="PTHR24141:SF1">
    <property type="entry name" value="2-5A-DEPENDENT RIBONUCLEASE"/>
    <property type="match status" value="1"/>
</dbReference>
<dbReference type="PRINTS" id="PR01415">
    <property type="entry name" value="ANKYRIN"/>
</dbReference>
<keyword evidence="1" id="KW-0677">Repeat</keyword>
<dbReference type="Pfam" id="PF06985">
    <property type="entry name" value="HET"/>
    <property type="match status" value="1"/>
</dbReference>
<evidence type="ECO:0000256" key="1">
    <source>
        <dbReference type="ARBA" id="ARBA00022737"/>
    </source>
</evidence>
<reference evidence="5" key="1">
    <citation type="journal article" date="2023" name="Mol. Phylogenet. Evol.">
        <title>Genome-scale phylogeny and comparative genomics of the fungal order Sordariales.</title>
        <authorList>
            <person name="Hensen N."/>
            <person name="Bonometti L."/>
            <person name="Westerberg I."/>
            <person name="Brannstrom I.O."/>
            <person name="Guillou S."/>
            <person name="Cros-Aarteil S."/>
            <person name="Calhoun S."/>
            <person name="Haridas S."/>
            <person name="Kuo A."/>
            <person name="Mondo S."/>
            <person name="Pangilinan J."/>
            <person name="Riley R."/>
            <person name="LaButti K."/>
            <person name="Andreopoulos B."/>
            <person name="Lipzen A."/>
            <person name="Chen C."/>
            <person name="Yan M."/>
            <person name="Daum C."/>
            <person name="Ng V."/>
            <person name="Clum A."/>
            <person name="Steindorff A."/>
            <person name="Ohm R.A."/>
            <person name="Martin F."/>
            <person name="Silar P."/>
            <person name="Natvig D.O."/>
            <person name="Lalanne C."/>
            <person name="Gautier V."/>
            <person name="Ament-Velasquez S.L."/>
            <person name="Kruys A."/>
            <person name="Hutchinson M.I."/>
            <person name="Powell A.J."/>
            <person name="Barry K."/>
            <person name="Miller A.N."/>
            <person name="Grigoriev I.V."/>
            <person name="Debuchy R."/>
            <person name="Gladieux P."/>
            <person name="Hiltunen Thoren M."/>
            <person name="Johannesson H."/>
        </authorList>
    </citation>
    <scope>NUCLEOTIDE SEQUENCE</scope>
    <source>
        <strain evidence="5">CBS 118394</strain>
    </source>
</reference>
<protein>
    <submittedName>
        <fullName evidence="5">Ankyrin repeat-containing domain protein</fullName>
    </submittedName>
</protein>
<feature type="repeat" description="ANK" evidence="3">
    <location>
        <begin position="716"/>
        <end position="748"/>
    </location>
</feature>
<dbReference type="SMART" id="SM00248">
    <property type="entry name" value="ANK"/>
    <property type="match status" value="9"/>
</dbReference>
<dbReference type="GO" id="GO:0004540">
    <property type="term" value="F:RNA nuclease activity"/>
    <property type="evidence" value="ECO:0007669"/>
    <property type="project" value="TreeGrafter"/>
</dbReference>
<dbReference type="Pfam" id="PF13637">
    <property type="entry name" value="Ank_4"/>
    <property type="match status" value="1"/>
</dbReference>
<dbReference type="EMBL" id="JAUEDM010000006">
    <property type="protein sequence ID" value="KAK3314536.1"/>
    <property type="molecule type" value="Genomic_DNA"/>
</dbReference>
<evidence type="ECO:0000259" key="4">
    <source>
        <dbReference type="Pfam" id="PF06985"/>
    </source>
</evidence>
<proteinExistence type="predicted"/>
<feature type="repeat" description="ANK" evidence="3">
    <location>
        <begin position="504"/>
        <end position="536"/>
    </location>
</feature>
<reference evidence="5" key="2">
    <citation type="submission" date="2023-06" db="EMBL/GenBank/DDBJ databases">
        <authorList>
            <consortium name="Lawrence Berkeley National Laboratory"/>
            <person name="Haridas S."/>
            <person name="Hensen N."/>
            <person name="Bonometti L."/>
            <person name="Westerberg I."/>
            <person name="Brannstrom I.O."/>
            <person name="Guillou S."/>
            <person name="Cros-Aarteil S."/>
            <person name="Calhoun S."/>
            <person name="Kuo A."/>
            <person name="Mondo S."/>
            <person name="Pangilinan J."/>
            <person name="Riley R."/>
            <person name="Labutti K."/>
            <person name="Andreopoulos B."/>
            <person name="Lipzen A."/>
            <person name="Chen C."/>
            <person name="Yanf M."/>
            <person name="Daum C."/>
            <person name="Ng V."/>
            <person name="Clum A."/>
            <person name="Steindorff A."/>
            <person name="Ohm R."/>
            <person name="Martin F."/>
            <person name="Silar P."/>
            <person name="Natvig D."/>
            <person name="Lalanne C."/>
            <person name="Gautier V."/>
            <person name="Ament-Velasquez S.L."/>
            <person name="Kruys A."/>
            <person name="Hutchinson M.I."/>
            <person name="Powell A.J."/>
            <person name="Barry K."/>
            <person name="Miller A.N."/>
            <person name="Grigoriev I.V."/>
            <person name="Debuchy R."/>
            <person name="Gladieux P."/>
            <person name="Thoren M.H."/>
            <person name="Johannesson H."/>
        </authorList>
    </citation>
    <scope>NUCLEOTIDE SEQUENCE</scope>
    <source>
        <strain evidence="5">CBS 118394</strain>
    </source>
</reference>
<dbReference type="Pfam" id="PF12796">
    <property type="entry name" value="Ank_2"/>
    <property type="match status" value="3"/>
</dbReference>
<sequence length="787" mass="86966">MTGTVFQHSPIDLSTDAIRLVRLLRGSGGDPIKCEVFETHLHRIQGIPYEALSYTWGDSPVAIDITICGRKATIRDNLNTALCCLRYSDRDRILWIDALCIDQDSHEEKAHQVGQMRAIYENAENVQIWLGRSSEDVDLLMELMNQLDKRARRRKEYRRNSPDAWLNEWPVLLNELGGLGSDFNIRRRDALFELLNRPLFRRVWIIHEVFSAKAATITCGWNSVPTRTFILMPRLMEVDTDPHVQAVLDIMPGYLRETSWRSVSPSLSILLKKFAGLSRATDPRDNIYALLGISSDAGSDGFPVPDYSPAVTMRHAIQKTMSYLIFPESSTGVGRRPVCEMPDWNLAQLVGGDLDNLAGMVLEWALMHGKSETAIEILKMPTFDVNGSHCQEEAPLVYLANKPMDPNLQRVVLTILDRDDANVNITNKDGETPLNVAARTVNGTMVRILLSHHRQDVNLNHVQKGGKGRTPLGAAVEGGYYGMAALLLEHPGVDVNFPNGSEYKTLTPLCLAVANGDRKMVGLLIDKGANLEAPDTLEGAPPLWIAASRGHFGLVELLLNRGANIEAGDSWLGKTVLWMAASEGHADIVRLLLDRGANIGSKDLHKRTPFWIAARQGHVDVVRMFLGHGGVERAIVESRVNFAEDAVGSATALWAAAQNGHAEVCRVLLDDAGADVEAKDCVRQSPLWVAASKGHVDVVELLLARGAEVEARDSYYDCTPLWIAAYRRNRVVVKMLIQAGADTETTKGRGEEVSETFMGDVEAACAEVGRFIRDVAIPCEWEIVQAS</sequence>